<dbReference type="AlphaFoldDB" id="A0A5R9IHU1"/>
<feature type="chain" id="PRO_5024423106" evidence="1">
    <location>
        <begin position="26"/>
        <end position="209"/>
    </location>
</feature>
<dbReference type="Proteomes" id="UP000307790">
    <property type="component" value="Unassembled WGS sequence"/>
</dbReference>
<evidence type="ECO:0000313" key="3">
    <source>
        <dbReference type="Proteomes" id="UP000307790"/>
    </source>
</evidence>
<organism evidence="2 3">
    <name type="scientific">Thalassotalea litorea</name>
    <dbReference type="NCBI Taxonomy" id="2020715"/>
    <lineage>
        <taxon>Bacteria</taxon>
        <taxon>Pseudomonadati</taxon>
        <taxon>Pseudomonadota</taxon>
        <taxon>Gammaproteobacteria</taxon>
        <taxon>Alteromonadales</taxon>
        <taxon>Colwelliaceae</taxon>
        <taxon>Thalassotalea</taxon>
    </lineage>
</organism>
<feature type="signal peptide" evidence="1">
    <location>
        <begin position="1"/>
        <end position="25"/>
    </location>
</feature>
<protein>
    <submittedName>
        <fullName evidence="2">PEP-CTERM sorting domain-containing protein</fullName>
    </submittedName>
</protein>
<dbReference type="EMBL" id="VCBC01000008">
    <property type="protein sequence ID" value="TLU65085.1"/>
    <property type="molecule type" value="Genomic_DNA"/>
</dbReference>
<keyword evidence="3" id="KW-1185">Reference proteome</keyword>
<dbReference type="InterPro" id="IPR013424">
    <property type="entry name" value="Ice-binding_C"/>
</dbReference>
<evidence type="ECO:0000313" key="2">
    <source>
        <dbReference type="EMBL" id="TLU65085.1"/>
    </source>
</evidence>
<comment type="caution">
    <text evidence="2">The sequence shown here is derived from an EMBL/GenBank/DDBJ whole genome shotgun (WGS) entry which is preliminary data.</text>
</comment>
<accession>A0A5R9IHU1</accession>
<proteinExistence type="predicted"/>
<evidence type="ECO:0000256" key="1">
    <source>
        <dbReference type="SAM" id="SignalP"/>
    </source>
</evidence>
<reference evidence="2 3" key="1">
    <citation type="submission" date="2019-05" db="EMBL/GenBank/DDBJ databases">
        <title>Genome sequences of Thalassotalea litorea 1K03283.</title>
        <authorList>
            <person name="Zhang D."/>
        </authorList>
    </citation>
    <scope>NUCLEOTIDE SEQUENCE [LARGE SCALE GENOMIC DNA]</scope>
    <source>
        <strain evidence="2 3">MCCC 1K03283</strain>
    </source>
</reference>
<dbReference type="NCBIfam" id="TIGR02595">
    <property type="entry name" value="PEP_CTERM"/>
    <property type="match status" value="1"/>
</dbReference>
<gene>
    <name evidence="2" type="ORF">FE810_09160</name>
</gene>
<name>A0A5R9IHU1_9GAMM</name>
<keyword evidence="1" id="KW-0732">Signal</keyword>
<dbReference type="OrthoDB" id="9827273at2"/>
<sequence length="209" mass="22208">MITLKTLLKVSGITLLLSLSSAANAELIKLLDFTETKPKDEGAVPGVFTFTDLGGVEGFNVTFTTNTGDDHWLDAGSGLGICPLDDCNRNSEDNINEGEGISFSFTLDGTPIVVADFTMLFAGHDGEGIIDSMISADDVTTNMISEAMPLTTYTVASDTYAFVVTSGELYLGSIWIDSESFPPKEVPEPANVLLLLTGLAGLLASRKRK</sequence>
<dbReference type="RefSeq" id="WP_138319755.1">
    <property type="nucleotide sequence ID" value="NZ_VCBC01000008.1"/>
</dbReference>